<keyword evidence="2" id="KW-1185">Reference proteome</keyword>
<evidence type="ECO:0000313" key="2">
    <source>
        <dbReference type="Proteomes" id="UP000315295"/>
    </source>
</evidence>
<evidence type="ECO:0000313" key="1">
    <source>
        <dbReference type="EMBL" id="TQE00485.1"/>
    </source>
</evidence>
<accession>A0A540MNZ4</accession>
<comment type="caution">
    <text evidence="1">The sequence shown here is derived from an EMBL/GenBank/DDBJ whole genome shotgun (WGS) entry which is preliminary data.</text>
</comment>
<protein>
    <submittedName>
        <fullName evidence="1">Uncharacterized protein</fullName>
    </submittedName>
</protein>
<dbReference type="Proteomes" id="UP000315295">
    <property type="component" value="Unassembled WGS sequence"/>
</dbReference>
<gene>
    <name evidence="1" type="ORF">C1H46_013911</name>
</gene>
<proteinExistence type="predicted"/>
<sequence>MPRTGVIVIFSRQINTAGGGTSNIEKRVGLRAPVDSKWRDGGCDRIRRRRGREISLVGERGFFFH</sequence>
<name>A0A540MNZ4_MALBA</name>
<dbReference type="EMBL" id="VIEB01000212">
    <property type="protein sequence ID" value="TQE00485.1"/>
    <property type="molecule type" value="Genomic_DNA"/>
</dbReference>
<organism evidence="1 2">
    <name type="scientific">Malus baccata</name>
    <name type="common">Siberian crab apple</name>
    <name type="synonym">Pyrus baccata</name>
    <dbReference type="NCBI Taxonomy" id="106549"/>
    <lineage>
        <taxon>Eukaryota</taxon>
        <taxon>Viridiplantae</taxon>
        <taxon>Streptophyta</taxon>
        <taxon>Embryophyta</taxon>
        <taxon>Tracheophyta</taxon>
        <taxon>Spermatophyta</taxon>
        <taxon>Magnoliopsida</taxon>
        <taxon>eudicotyledons</taxon>
        <taxon>Gunneridae</taxon>
        <taxon>Pentapetalae</taxon>
        <taxon>rosids</taxon>
        <taxon>fabids</taxon>
        <taxon>Rosales</taxon>
        <taxon>Rosaceae</taxon>
        <taxon>Amygdaloideae</taxon>
        <taxon>Maleae</taxon>
        <taxon>Malus</taxon>
    </lineage>
</organism>
<dbReference type="AlphaFoldDB" id="A0A540MNZ4"/>
<reference evidence="1 2" key="1">
    <citation type="journal article" date="2019" name="G3 (Bethesda)">
        <title>Sequencing of a Wild Apple (Malus baccata) Genome Unravels the Differences Between Cultivated and Wild Apple Species Regarding Disease Resistance and Cold Tolerance.</title>
        <authorList>
            <person name="Chen X."/>
        </authorList>
    </citation>
    <scope>NUCLEOTIDE SEQUENCE [LARGE SCALE GENOMIC DNA]</scope>
    <source>
        <strain evidence="2">cv. Shandingzi</strain>
        <tissue evidence="1">Leaves</tissue>
    </source>
</reference>